<accession>A0A9D1N9T7</accession>
<proteinExistence type="predicted"/>
<dbReference type="AlphaFoldDB" id="A0A9D1N9T7"/>
<reference evidence="2" key="2">
    <citation type="journal article" date="2021" name="PeerJ">
        <title>Extensive microbial diversity within the chicken gut microbiome revealed by metagenomics and culture.</title>
        <authorList>
            <person name="Gilroy R."/>
            <person name="Ravi A."/>
            <person name="Getino M."/>
            <person name="Pursley I."/>
            <person name="Horton D.L."/>
            <person name="Alikhan N.F."/>
            <person name="Baker D."/>
            <person name="Gharbi K."/>
            <person name="Hall N."/>
            <person name="Watson M."/>
            <person name="Adriaenssens E.M."/>
            <person name="Foster-Nyarko E."/>
            <person name="Jarju S."/>
            <person name="Secka A."/>
            <person name="Antonio M."/>
            <person name="Oren A."/>
            <person name="Chaudhuri R.R."/>
            <person name="La Ragione R."/>
            <person name="Hildebrand F."/>
            <person name="Pallen M.J."/>
        </authorList>
    </citation>
    <scope>NUCLEOTIDE SEQUENCE</scope>
    <source>
        <strain evidence="2">10406</strain>
    </source>
</reference>
<dbReference type="Proteomes" id="UP000886857">
    <property type="component" value="Unassembled WGS sequence"/>
</dbReference>
<dbReference type="EMBL" id="DVOE01000037">
    <property type="protein sequence ID" value="HIU98713.1"/>
    <property type="molecule type" value="Genomic_DNA"/>
</dbReference>
<feature type="compositionally biased region" description="Basic and acidic residues" evidence="1">
    <location>
        <begin position="45"/>
        <end position="56"/>
    </location>
</feature>
<feature type="region of interest" description="Disordered" evidence="1">
    <location>
        <begin position="1"/>
        <end position="61"/>
    </location>
</feature>
<reference evidence="2" key="1">
    <citation type="submission" date="2020-10" db="EMBL/GenBank/DDBJ databases">
        <authorList>
            <person name="Gilroy R."/>
        </authorList>
    </citation>
    <scope>NUCLEOTIDE SEQUENCE</scope>
    <source>
        <strain evidence="2">10406</strain>
    </source>
</reference>
<evidence type="ECO:0000313" key="2">
    <source>
        <dbReference type="EMBL" id="HIU98713.1"/>
    </source>
</evidence>
<evidence type="ECO:0000313" key="3">
    <source>
        <dbReference type="Proteomes" id="UP000886857"/>
    </source>
</evidence>
<evidence type="ECO:0000256" key="1">
    <source>
        <dbReference type="SAM" id="MobiDB-lite"/>
    </source>
</evidence>
<dbReference type="InterPro" id="IPR010690">
    <property type="entry name" value="YqfD"/>
</dbReference>
<protein>
    <submittedName>
        <fullName evidence="2">Sporulation protein YqfD</fullName>
    </submittedName>
</protein>
<dbReference type="Pfam" id="PF06898">
    <property type="entry name" value="YqfD"/>
    <property type="match status" value="1"/>
</dbReference>
<feature type="compositionally biased region" description="Basic and acidic residues" evidence="1">
    <location>
        <begin position="21"/>
        <end position="38"/>
    </location>
</feature>
<name>A0A9D1N9T7_9FIRM</name>
<gene>
    <name evidence="2" type="ORF">IAC73_02585</name>
</gene>
<feature type="compositionally biased region" description="Basic residues" evidence="1">
    <location>
        <begin position="1"/>
        <end position="11"/>
    </location>
</feature>
<comment type="caution">
    <text evidence="2">The sequence shown here is derived from an EMBL/GenBank/DDBJ whole genome shotgun (WGS) entry which is preliminary data.</text>
</comment>
<organism evidence="2 3">
    <name type="scientific">Candidatus Limadaptatus stercoripullorum</name>
    <dbReference type="NCBI Taxonomy" id="2840846"/>
    <lineage>
        <taxon>Bacteria</taxon>
        <taxon>Bacillati</taxon>
        <taxon>Bacillota</taxon>
        <taxon>Clostridia</taxon>
        <taxon>Eubacteriales</taxon>
        <taxon>Candidatus Limadaptatus</taxon>
    </lineage>
</organism>
<sequence>MSTSKVRSRLLRRSEPGGNAERVRGRGKGAQDERERAFDGSGGMFEDRRGGDEPKKAKPRRVRRRIDASKLPFTTTGFEVRGLNHARLITLLSERAVIRGVKSEEGLLRFRASSRRKGEIVALLDTLCYDYQITAERGPLLALVRLAGRAGVVAGTLALTAALILFPHSVTSVEFTGEWSAEAARILSQNGVEEGKLLFSFDGDALAARIMELDGVSFASVRKVGTRVYADIRTETRGGTLAGVPGKSVRAARQASVTRVIVFSGTAAVKYGDVVREGDELISGYVTAGEEKVPSPAAGEVYGKVWRREARFFPETRIEAVPGEVKEYARISFGSGVPKAPEPPFSDYTLEISAVRNGLLLPYTVYTFRYTEVTYREVSSELAPEQAERIALSDAVTELPAGAVLIGADAESERAEGGVLVKVTLCTEERIDDAG</sequence>